<keyword evidence="2" id="KW-1185">Reference proteome</keyword>
<reference evidence="1 2" key="1">
    <citation type="submission" date="2019-10" db="EMBL/GenBank/DDBJ databases">
        <title>Assembly and Annotation for the nematode Trichostrongylus colubriformis.</title>
        <authorList>
            <person name="Martin J."/>
        </authorList>
    </citation>
    <scope>NUCLEOTIDE SEQUENCE [LARGE SCALE GENOMIC DNA]</scope>
    <source>
        <strain evidence="1">G859</strain>
        <tissue evidence="1">Whole worm</tissue>
    </source>
</reference>
<name>A0AAN8FBX8_TRICO</name>
<dbReference type="Proteomes" id="UP001331761">
    <property type="component" value="Unassembled WGS sequence"/>
</dbReference>
<organism evidence="1 2">
    <name type="scientific">Trichostrongylus colubriformis</name>
    <name type="common">Black scour worm</name>
    <dbReference type="NCBI Taxonomy" id="6319"/>
    <lineage>
        <taxon>Eukaryota</taxon>
        <taxon>Metazoa</taxon>
        <taxon>Ecdysozoa</taxon>
        <taxon>Nematoda</taxon>
        <taxon>Chromadorea</taxon>
        <taxon>Rhabditida</taxon>
        <taxon>Rhabditina</taxon>
        <taxon>Rhabditomorpha</taxon>
        <taxon>Strongyloidea</taxon>
        <taxon>Trichostrongylidae</taxon>
        <taxon>Trichostrongylus</taxon>
    </lineage>
</organism>
<dbReference type="EMBL" id="WIXE01023658">
    <property type="protein sequence ID" value="KAK5966280.1"/>
    <property type="molecule type" value="Genomic_DNA"/>
</dbReference>
<dbReference type="PROSITE" id="PS51450">
    <property type="entry name" value="LRR"/>
    <property type="match status" value="1"/>
</dbReference>
<dbReference type="Gene3D" id="3.80.10.10">
    <property type="entry name" value="Ribonuclease Inhibitor"/>
    <property type="match status" value="1"/>
</dbReference>
<dbReference type="InterPro" id="IPR032675">
    <property type="entry name" value="LRR_dom_sf"/>
</dbReference>
<proteinExistence type="predicted"/>
<accession>A0AAN8FBX8</accession>
<gene>
    <name evidence="1" type="ORF">GCK32_007912</name>
</gene>
<comment type="caution">
    <text evidence="1">The sequence shown here is derived from an EMBL/GenBank/DDBJ whole genome shotgun (WGS) entry which is preliminary data.</text>
</comment>
<sequence length="197" mass="22153">MYTLCLMETLPSECHAEILENLGKLATELDPKRKEIYKKLASRQIINRVLREQVDGRSLLELLMEGKESQLAIRNAQLLDIEKFCSLDGVELLAGLVTHLDVSGNQLQTFDDVLLPNLESLTANENPIRKISPTSTLCNLKFLSLGACPLDEVGCVLPALKGMCSLERFLYCETPLVEKTKELQEELSSIRLIPYYL</sequence>
<protein>
    <submittedName>
        <fullName evidence="1">Uncharacterized protein</fullName>
    </submittedName>
</protein>
<dbReference type="SUPFAM" id="SSF52058">
    <property type="entry name" value="L domain-like"/>
    <property type="match status" value="1"/>
</dbReference>
<dbReference type="InterPro" id="IPR001611">
    <property type="entry name" value="Leu-rich_rpt"/>
</dbReference>
<dbReference type="AlphaFoldDB" id="A0AAN8FBX8"/>
<evidence type="ECO:0000313" key="2">
    <source>
        <dbReference type="Proteomes" id="UP001331761"/>
    </source>
</evidence>
<evidence type="ECO:0000313" key="1">
    <source>
        <dbReference type="EMBL" id="KAK5966280.1"/>
    </source>
</evidence>